<accession>A0A0P7BCS0</accession>
<feature type="transmembrane region" description="Helical" evidence="10">
    <location>
        <begin position="145"/>
        <end position="165"/>
    </location>
</feature>
<evidence type="ECO:0000256" key="4">
    <source>
        <dbReference type="ARBA" id="ARBA00022824"/>
    </source>
</evidence>
<evidence type="ECO:0000256" key="6">
    <source>
        <dbReference type="ARBA" id="ARBA00023098"/>
    </source>
</evidence>
<dbReference type="EC" id="3.6.1.-" evidence="8"/>
<organism evidence="11 12">
    <name type="scientific">Neonectria ditissima</name>
    <dbReference type="NCBI Taxonomy" id="78410"/>
    <lineage>
        <taxon>Eukaryota</taxon>
        <taxon>Fungi</taxon>
        <taxon>Dikarya</taxon>
        <taxon>Ascomycota</taxon>
        <taxon>Pezizomycotina</taxon>
        <taxon>Sordariomycetes</taxon>
        <taxon>Hypocreomycetidae</taxon>
        <taxon>Hypocreales</taxon>
        <taxon>Nectriaceae</taxon>
        <taxon>Neonectria</taxon>
    </lineage>
</organism>
<reference evidence="11 12" key="1">
    <citation type="submission" date="2015-09" db="EMBL/GenBank/DDBJ databases">
        <title>Draft genome of a European isolate of the apple canker pathogen Neonectria ditissima.</title>
        <authorList>
            <person name="Gomez-Cortecero A."/>
            <person name="Harrison R.J."/>
            <person name="Armitage A.D."/>
        </authorList>
    </citation>
    <scope>NUCLEOTIDE SEQUENCE [LARGE SCALE GENOMIC DNA]</scope>
    <source>
        <strain evidence="11 12">R09/05</strain>
    </source>
</reference>
<comment type="catalytic activity">
    <reaction evidence="8">
        <text>hexadecanoyl-CoA + H2O = S-hexadecanoyl-4'-phosphopantetheine + adenosine 3',5'-bisphosphate + 2 H(+)</text>
        <dbReference type="Rhea" id="RHEA:50032"/>
        <dbReference type="ChEBI" id="CHEBI:15377"/>
        <dbReference type="ChEBI" id="CHEBI:15378"/>
        <dbReference type="ChEBI" id="CHEBI:57379"/>
        <dbReference type="ChEBI" id="CHEBI:58343"/>
        <dbReference type="ChEBI" id="CHEBI:132018"/>
    </reaction>
</comment>
<keyword evidence="4 8" id="KW-0256">Endoplasmic reticulum</keyword>
<protein>
    <recommendedName>
        <fullName evidence="8">Acyl-coenzyme A diphosphatase SCS3</fullName>
        <ecNumber evidence="8">3.6.1.-</ecNumber>
    </recommendedName>
    <alternativeName>
        <fullName evidence="8">FIT family protein SCS3</fullName>
    </alternativeName>
</protein>
<comment type="function">
    <text evidence="8">Fatty acyl-coenzyme A (CoA) diphosphatase that hydrolyzes fatty acyl-CoA to yield acyl-4'-phosphopantetheine and adenosine 3',5'-bisphosphate. Preferentially hydrolyzes unsaturated long-chain acyl-CoA substrates in the endoplasmic reticulum (ER) lumen. This catalytic activity is required for maintaining ER structure and for lipid droplets (LDs) biogenesis, which are lipid storage organelles involved in maintaining lipid and energy homeostasis. May directly bind to diacylglycerol (DAGs) and triacylglycerol, which is also important for LD biogenesis. May support directional budding of nacent LDs from the ER into the cytosol by reducing DAG levels at sites of LD formation. May play a role in the regulation of cell morphology and cytoskeletal organization. Involved in phospholipid biosynthesis.</text>
</comment>
<dbReference type="PANTHER" id="PTHR23129:SF0">
    <property type="entry name" value="ACYL-COENZYME A DIPHOSPHATASE FITM2"/>
    <property type="match status" value="1"/>
</dbReference>
<evidence type="ECO:0000256" key="8">
    <source>
        <dbReference type="HAMAP-Rule" id="MF_03231"/>
    </source>
</evidence>
<dbReference type="GO" id="GO:0005789">
    <property type="term" value="C:endoplasmic reticulum membrane"/>
    <property type="evidence" value="ECO:0007669"/>
    <property type="project" value="UniProtKB-SubCell"/>
</dbReference>
<dbReference type="STRING" id="78410.A0A0P7BCS0"/>
<feature type="active site" evidence="8">
    <location>
        <position position="300"/>
    </location>
</feature>
<feature type="transmembrane region" description="Helical" evidence="10">
    <location>
        <begin position="323"/>
        <end position="340"/>
    </location>
</feature>
<dbReference type="PANTHER" id="PTHR23129">
    <property type="entry name" value="ACYL-COENZYME A DIPHOSPHATASE FITM2"/>
    <property type="match status" value="1"/>
</dbReference>
<evidence type="ECO:0000313" key="12">
    <source>
        <dbReference type="Proteomes" id="UP000050424"/>
    </source>
</evidence>
<dbReference type="Proteomes" id="UP000050424">
    <property type="component" value="Unassembled WGS sequence"/>
</dbReference>
<keyword evidence="3 8" id="KW-0378">Hydrolase</keyword>
<evidence type="ECO:0000313" key="11">
    <source>
        <dbReference type="EMBL" id="KPM38264.1"/>
    </source>
</evidence>
<keyword evidence="8" id="KW-0594">Phospholipid biosynthesis</keyword>
<comment type="catalytic activity">
    <reaction evidence="8">
        <text>an acyl-CoA + H2O = an acyl-4'-phosphopantetheine + adenosine 3',5'-bisphosphate + 2 H(+)</text>
        <dbReference type="Rhea" id="RHEA:50044"/>
        <dbReference type="ChEBI" id="CHEBI:15377"/>
        <dbReference type="ChEBI" id="CHEBI:15378"/>
        <dbReference type="ChEBI" id="CHEBI:58342"/>
        <dbReference type="ChEBI" id="CHEBI:58343"/>
        <dbReference type="ChEBI" id="CHEBI:132023"/>
    </reaction>
</comment>
<feature type="transmembrane region" description="Helical" evidence="10">
    <location>
        <begin position="280"/>
        <end position="303"/>
    </location>
</feature>
<dbReference type="Pfam" id="PF10261">
    <property type="entry name" value="FIT"/>
    <property type="match status" value="1"/>
</dbReference>
<keyword evidence="2 8" id="KW-0812">Transmembrane</keyword>
<evidence type="ECO:0000256" key="1">
    <source>
        <dbReference type="ARBA" id="ARBA00004477"/>
    </source>
</evidence>
<proteinExistence type="inferred from homology"/>
<comment type="subcellular location">
    <subcellularLocation>
        <location evidence="1 8">Endoplasmic reticulum membrane</location>
        <topology evidence="1 8">Multi-pass membrane protein</topology>
    </subcellularLocation>
</comment>
<evidence type="ECO:0000256" key="10">
    <source>
        <dbReference type="SAM" id="Phobius"/>
    </source>
</evidence>
<keyword evidence="12" id="KW-1185">Reference proteome</keyword>
<evidence type="ECO:0000256" key="3">
    <source>
        <dbReference type="ARBA" id="ARBA00022801"/>
    </source>
</evidence>
<keyword evidence="6" id="KW-0443">Lipid metabolism</keyword>
<feature type="transmembrane region" description="Helical" evidence="10">
    <location>
        <begin position="114"/>
        <end position="133"/>
    </location>
</feature>
<dbReference type="HAMAP" id="MF_03231">
    <property type="entry name" value="SCS3"/>
    <property type="match status" value="1"/>
</dbReference>
<name>A0A0P7BCS0_9HYPO</name>
<dbReference type="AlphaFoldDB" id="A0A0P7BCS0"/>
<gene>
    <name evidence="8" type="primary">SCS3</name>
    <name evidence="8" type="synonym">FIT2B</name>
    <name evidence="11" type="ORF">AK830_g8297</name>
</gene>
<feature type="transmembrane region" description="Helical" evidence="10">
    <location>
        <begin position="54"/>
        <end position="72"/>
    </location>
</feature>
<dbReference type="InterPro" id="IPR046400">
    <property type="entry name" value="SCS3"/>
</dbReference>
<feature type="compositionally biased region" description="Low complexity" evidence="9">
    <location>
        <begin position="20"/>
        <end position="36"/>
    </location>
</feature>
<comment type="catalytic activity">
    <reaction evidence="8">
        <text>(9Z)-octadecenoyl-CoA + H2O = S-(9Z-octadecenoyl)-4'-phosphopantetheine + adenosine 3',5'-bisphosphate + 2 H(+)</text>
        <dbReference type="Rhea" id="RHEA:65564"/>
        <dbReference type="ChEBI" id="CHEBI:15377"/>
        <dbReference type="ChEBI" id="CHEBI:15378"/>
        <dbReference type="ChEBI" id="CHEBI:57387"/>
        <dbReference type="ChEBI" id="CHEBI:58343"/>
        <dbReference type="ChEBI" id="CHEBI:156553"/>
    </reaction>
</comment>
<keyword evidence="8" id="KW-1208">Phospholipid metabolism</keyword>
<keyword evidence="5 8" id="KW-1133">Transmembrane helix</keyword>
<comment type="similarity">
    <text evidence="8">Belongs to the FIT family. Fungal FIT2B/SCS3 subfamily.</text>
</comment>
<feature type="region of interest" description="Disordered" evidence="9">
    <location>
        <begin position="1"/>
        <end position="41"/>
    </location>
</feature>
<dbReference type="GO" id="GO:0010945">
    <property type="term" value="F:coenzyme A diphosphatase activity"/>
    <property type="evidence" value="ECO:0007669"/>
    <property type="project" value="InterPro"/>
</dbReference>
<evidence type="ECO:0000256" key="7">
    <source>
        <dbReference type="ARBA" id="ARBA00023136"/>
    </source>
</evidence>
<comment type="catalytic activity">
    <reaction evidence="8">
        <text>(5Z,8Z,11Z,14Z)-eicosatetraenoyl-CoA + H2O = S-(5Z,8Z,11Z,14Z-eicosatetraenoyl)-4'-phosphopantetheine + adenosine 3',5'-bisphosphate + 2 H(+)</text>
        <dbReference type="Rhea" id="RHEA:65568"/>
        <dbReference type="ChEBI" id="CHEBI:15377"/>
        <dbReference type="ChEBI" id="CHEBI:15378"/>
        <dbReference type="ChEBI" id="CHEBI:57368"/>
        <dbReference type="ChEBI" id="CHEBI:58343"/>
        <dbReference type="ChEBI" id="CHEBI:156554"/>
    </reaction>
</comment>
<comment type="caution">
    <text evidence="11">The sequence shown here is derived from an EMBL/GenBank/DDBJ whole genome shotgun (WGS) entry which is preliminary data.</text>
</comment>
<evidence type="ECO:0000256" key="5">
    <source>
        <dbReference type="ARBA" id="ARBA00022989"/>
    </source>
</evidence>
<evidence type="ECO:0000256" key="2">
    <source>
        <dbReference type="ARBA" id="ARBA00022692"/>
    </source>
</evidence>
<dbReference type="GO" id="GO:0008654">
    <property type="term" value="P:phospholipid biosynthetic process"/>
    <property type="evidence" value="ECO:0007669"/>
    <property type="project" value="UniProtKB-KW"/>
</dbReference>
<keyword evidence="8" id="KW-0444">Lipid biosynthesis</keyword>
<feature type="transmembrane region" description="Helical" evidence="10">
    <location>
        <begin position="216"/>
        <end position="235"/>
    </location>
</feature>
<dbReference type="InterPro" id="IPR019388">
    <property type="entry name" value="FIT"/>
</dbReference>
<feature type="active site" evidence="8">
    <location>
        <position position="215"/>
    </location>
</feature>
<dbReference type="OrthoDB" id="5579088at2759"/>
<dbReference type="EMBL" id="LKCW01000139">
    <property type="protein sequence ID" value="KPM38264.1"/>
    <property type="molecule type" value="Genomic_DNA"/>
</dbReference>
<keyword evidence="7 8" id="KW-0472">Membrane</keyword>
<sequence>MAVTRRAAKLASSPSSNVEPMPSASASASTPRVSAPRVSTPRTSPFLPTPLERLCLYLFPVVLVFGTVFSILSPETRSAQYDAVTQSHSQDPTFAPSYFARKSNVFNIFFVKRGWAWFSVAFAGFLFTHPSTAVGSRRLQAGLRWASVTALWFLVTQWCFGAPIIDRGFRWTGGKCELAQREIQMDDTSVGEMVTAMACKAAGGKWKGGHDISGHVFLLTLGTLFLMQEVGWSVLRWSGWQGEERCVVMSDGALKSASVEAETSVGQGAGRPILGLGTKLAVGIIGLSVWMLLMTAIYFHTWFEKASPVTYGLLKDKANDKQFTGLLTAVTAYYIVYNVPRFVPGIRQIIGLPGI</sequence>
<dbReference type="GO" id="GO:0140042">
    <property type="term" value="P:lipid droplet formation"/>
    <property type="evidence" value="ECO:0007669"/>
    <property type="project" value="UniProtKB-UniRule"/>
</dbReference>
<evidence type="ECO:0000256" key="9">
    <source>
        <dbReference type="SAM" id="MobiDB-lite"/>
    </source>
</evidence>